<comment type="subunit">
    <text evidence="11">Component of the MCM2-7 complex.</text>
</comment>
<dbReference type="AlphaFoldDB" id="A0A1R1PVS3"/>
<dbReference type="Gene3D" id="2.20.28.10">
    <property type="match status" value="1"/>
</dbReference>
<evidence type="ECO:0000256" key="10">
    <source>
        <dbReference type="RuleBase" id="RU004070"/>
    </source>
</evidence>
<comment type="subcellular location">
    <subcellularLocation>
        <location evidence="1 11">Nucleus</location>
    </subcellularLocation>
</comment>
<keyword evidence="9 11" id="KW-0539">Nucleus</keyword>
<dbReference type="Pfam" id="PF17207">
    <property type="entry name" value="MCM_OB"/>
    <property type="match status" value="1"/>
</dbReference>
<feature type="region of interest" description="Disordered" evidence="12">
    <location>
        <begin position="738"/>
        <end position="853"/>
    </location>
</feature>
<gene>
    <name evidence="14" type="ORF">AX774_g1428</name>
</gene>
<feature type="compositionally biased region" description="Acidic residues" evidence="12">
    <location>
        <begin position="565"/>
        <end position="578"/>
    </location>
</feature>
<comment type="function">
    <text evidence="11">Acts as component of the MCM2-7 complex (MCM complex) which is the replicative helicase essential for 'once per cell cycle' DNA replication initiation and elongation in eukaryotic cells. The active ATPase sites in the MCM2-7 ring are formed through the interaction surfaces of two neighboring subunits such that a critical structure of a conserved arginine finger motif is provided in trans relative to the ATP-binding site of the Walker A box of the adjacent subunit. The six ATPase active sites, however, are likely to contribute differentially to the complex helicase activity.</text>
</comment>
<evidence type="ECO:0000256" key="6">
    <source>
        <dbReference type="ARBA" id="ARBA00022806"/>
    </source>
</evidence>
<evidence type="ECO:0000256" key="1">
    <source>
        <dbReference type="ARBA" id="ARBA00004123"/>
    </source>
</evidence>
<dbReference type="InterPro" id="IPR027925">
    <property type="entry name" value="MCM_N"/>
</dbReference>
<reference evidence="15" key="1">
    <citation type="submission" date="2017-01" db="EMBL/GenBank/DDBJ databases">
        <authorList>
            <person name="Wang Y."/>
            <person name="White M."/>
            <person name="Kvist S."/>
            <person name="Moncalvo J.-M."/>
        </authorList>
    </citation>
    <scope>NUCLEOTIDE SEQUENCE [LARGE SCALE GENOMIC DNA]</scope>
    <source>
        <strain evidence="15">COL-18-3</strain>
    </source>
</reference>
<keyword evidence="7 10" id="KW-0067">ATP-binding</keyword>
<keyword evidence="8 10" id="KW-0238">DNA-binding</keyword>
<accession>A0A1R1PVS3</accession>
<dbReference type="EC" id="3.6.4.12" evidence="11"/>
<dbReference type="PANTHER" id="PTHR11630:SF46">
    <property type="entry name" value="DNA REPLICATION LICENSING FACTOR MCM3-RELATED"/>
    <property type="match status" value="1"/>
</dbReference>
<dbReference type="SMART" id="SM00382">
    <property type="entry name" value="AAA"/>
    <property type="match status" value="1"/>
</dbReference>
<evidence type="ECO:0000313" key="15">
    <source>
        <dbReference type="Proteomes" id="UP000188320"/>
    </source>
</evidence>
<feature type="compositionally biased region" description="Acidic residues" evidence="12">
    <location>
        <begin position="814"/>
        <end position="834"/>
    </location>
</feature>
<dbReference type="InterPro" id="IPR031327">
    <property type="entry name" value="MCM"/>
</dbReference>
<keyword evidence="5 11" id="KW-0378">Hydrolase</keyword>
<dbReference type="OrthoDB" id="1882346at2759"/>
<dbReference type="GO" id="GO:0005656">
    <property type="term" value="C:nuclear pre-replicative complex"/>
    <property type="evidence" value="ECO:0007669"/>
    <property type="project" value="UniProtKB-ARBA"/>
</dbReference>
<evidence type="ECO:0000313" key="14">
    <source>
        <dbReference type="EMBL" id="OMH85033.1"/>
    </source>
</evidence>
<dbReference type="InterPro" id="IPR041562">
    <property type="entry name" value="MCM_lid"/>
</dbReference>
<dbReference type="GO" id="GO:0042555">
    <property type="term" value="C:MCM complex"/>
    <property type="evidence" value="ECO:0007669"/>
    <property type="project" value="UniProtKB-UniRule"/>
</dbReference>
<feature type="region of interest" description="Disordered" evidence="12">
    <location>
        <begin position="563"/>
        <end position="590"/>
    </location>
</feature>
<evidence type="ECO:0000256" key="4">
    <source>
        <dbReference type="ARBA" id="ARBA00022741"/>
    </source>
</evidence>
<comment type="caution">
    <text evidence="14">The sequence shown here is derived from an EMBL/GenBank/DDBJ whole genome shotgun (WGS) entry which is preliminary data.</text>
</comment>
<dbReference type="InterPro" id="IPR008046">
    <property type="entry name" value="Mcm3"/>
</dbReference>
<dbReference type="Pfam" id="PF00493">
    <property type="entry name" value="MCM"/>
    <property type="match status" value="1"/>
</dbReference>
<dbReference type="GO" id="GO:0005524">
    <property type="term" value="F:ATP binding"/>
    <property type="evidence" value="ECO:0007669"/>
    <property type="project" value="UniProtKB-UniRule"/>
</dbReference>
<dbReference type="GO" id="GO:0006271">
    <property type="term" value="P:DNA strand elongation involved in DNA replication"/>
    <property type="evidence" value="ECO:0007669"/>
    <property type="project" value="TreeGrafter"/>
</dbReference>
<dbReference type="GO" id="GO:1902975">
    <property type="term" value="P:mitotic DNA replication initiation"/>
    <property type="evidence" value="ECO:0007669"/>
    <property type="project" value="TreeGrafter"/>
</dbReference>
<dbReference type="GO" id="GO:0003697">
    <property type="term" value="F:single-stranded DNA binding"/>
    <property type="evidence" value="ECO:0007669"/>
    <property type="project" value="TreeGrafter"/>
</dbReference>
<evidence type="ECO:0000256" key="5">
    <source>
        <dbReference type="ARBA" id="ARBA00022801"/>
    </source>
</evidence>
<dbReference type="Gene3D" id="2.40.50.140">
    <property type="entry name" value="Nucleic acid-binding proteins"/>
    <property type="match status" value="1"/>
</dbReference>
<keyword evidence="3 11" id="KW-0235">DNA replication</keyword>
<dbReference type="InterPro" id="IPR027417">
    <property type="entry name" value="P-loop_NTPase"/>
</dbReference>
<organism evidence="14 15">
    <name type="scientific">Zancudomyces culisetae</name>
    <name type="common">Gut fungus</name>
    <name type="synonym">Smittium culisetae</name>
    <dbReference type="NCBI Taxonomy" id="1213189"/>
    <lineage>
        <taxon>Eukaryota</taxon>
        <taxon>Fungi</taxon>
        <taxon>Fungi incertae sedis</taxon>
        <taxon>Zoopagomycota</taxon>
        <taxon>Kickxellomycotina</taxon>
        <taxon>Harpellomycetes</taxon>
        <taxon>Harpellales</taxon>
        <taxon>Legeriomycetaceae</taxon>
        <taxon>Zancudomyces</taxon>
    </lineage>
</organism>
<comment type="similarity">
    <text evidence="2 10">Belongs to the MCM family.</text>
</comment>
<name>A0A1R1PVS3_ZANCU</name>
<feature type="domain" description="MCM C-terminal AAA(+) ATPase" evidence="13">
    <location>
        <begin position="329"/>
        <end position="535"/>
    </location>
</feature>
<dbReference type="SUPFAM" id="SSF52540">
    <property type="entry name" value="P-loop containing nucleoside triphosphate hydrolases"/>
    <property type="match status" value="1"/>
</dbReference>
<dbReference type="Proteomes" id="UP000188320">
    <property type="component" value="Unassembled WGS sequence"/>
</dbReference>
<dbReference type="PROSITE" id="PS50051">
    <property type="entry name" value="MCM_2"/>
    <property type="match status" value="1"/>
</dbReference>
<comment type="catalytic activity">
    <reaction evidence="11">
        <text>ATP + H2O = ADP + phosphate + H(+)</text>
        <dbReference type="Rhea" id="RHEA:13065"/>
        <dbReference type="ChEBI" id="CHEBI:15377"/>
        <dbReference type="ChEBI" id="CHEBI:15378"/>
        <dbReference type="ChEBI" id="CHEBI:30616"/>
        <dbReference type="ChEBI" id="CHEBI:43474"/>
        <dbReference type="ChEBI" id="CHEBI:456216"/>
        <dbReference type="EC" id="3.6.4.12"/>
    </reaction>
</comment>
<keyword evidence="6 11" id="KW-0347">Helicase</keyword>
<dbReference type="PRINTS" id="PR01659">
    <property type="entry name" value="MCMPROTEIN3"/>
</dbReference>
<evidence type="ECO:0000256" key="2">
    <source>
        <dbReference type="ARBA" id="ARBA00008010"/>
    </source>
</evidence>
<evidence type="ECO:0000256" key="8">
    <source>
        <dbReference type="ARBA" id="ARBA00023125"/>
    </source>
</evidence>
<dbReference type="Gene3D" id="3.40.50.300">
    <property type="entry name" value="P-loop containing nucleotide triphosphate hydrolases"/>
    <property type="match status" value="1"/>
</dbReference>
<dbReference type="Pfam" id="PF14551">
    <property type="entry name" value="MCM_N"/>
    <property type="match status" value="1"/>
</dbReference>
<evidence type="ECO:0000256" key="12">
    <source>
        <dbReference type="SAM" id="MobiDB-lite"/>
    </source>
</evidence>
<evidence type="ECO:0000256" key="7">
    <source>
        <dbReference type="ARBA" id="ARBA00022840"/>
    </source>
</evidence>
<sequence length="944" mass="103077">MEFLNQDYEENKYRKEIQRIAERGGGRLIIDIDVLRDFDQDACAALLRQPAEYIPPFEAAATQIGRDFIPPVLRSKMFEEMAGSGMDSFYINVGFIGSFGDQHVSPRKLEAKYLGRLLCIEGIVTRTSLVRPKIVRSVHYSERKETFYSKQYMDQTTVRTGMSGMDGGYSTGGYPKEDDEGNPLTTEYGLSVYSNHQTINVQEMPERAPPGQLPRGVDVILDKDLVDNVKPGDRVLIVGIYRALASKSAVSASGIFRSVVIATSVHGFGASSIVWRGSEGGGAKNGLNNSGNKNNNGSEGGVDSWGIGGVNITEGDMKNIREVSQRKDVIDLLSRSLAPSICGQAEIKKALLLLLLGGIEKNLENGGHIRGDINMLMVGDPSTAKSQVLRYVLRIAPLAIATTGRGSSGVGLTAAVTTDKDTGERRLEAGAMVLGDRGVVCIDEFDKMTDGDRVAIHEAMEQQTVTIAKAGIHTTLNARCSVVAAANPIYGRYDPTRPPHQNIALPDSLLSRFDLLFIVTDVIDEKRDRDLSTHVLKMHQHVPAGIEPGQPIDDILDSNLMDLVSNDDENDNGNDEQTAENTNGGPGSGDCVVFEQQAEFMQFNSQLSYSMSSEDVAANNQTLSTQFLRRYLHYAKVLMQPVLTDSSSELISSVYAELRAIAAASSGSHGSGPPTTSPVTPRTLETLIRLATAHAKARLSNYVEEVDAEAARDLLQFALFREYLSTARSALKDDVKDQLENMAGGKKEQRKKRDHKRPKVAPSGSGGNQDMDSDLELDSQSTRDAKSTSTSKKRSTRADRLRDAAAKKYHDLMDVDDDDDDDDDEPLSELDDSDHDVSQPTTEPSTSTSQQKLSLSTDRFTLFKSCFQSAISQSILRSTDDGTAWSITDDILPSVNAVVDQHQHPKSKQGLSSPPFSSEEVLMALDLLQNENRVFVSGDSVYLI</sequence>
<dbReference type="GO" id="GO:0016887">
    <property type="term" value="F:ATP hydrolysis activity"/>
    <property type="evidence" value="ECO:0007669"/>
    <property type="project" value="RHEA"/>
</dbReference>
<dbReference type="PRINTS" id="PR01657">
    <property type="entry name" value="MCMFAMILY"/>
</dbReference>
<dbReference type="InterPro" id="IPR001208">
    <property type="entry name" value="MCM_dom"/>
</dbReference>
<keyword evidence="4 10" id="KW-0547">Nucleotide-binding</keyword>
<evidence type="ECO:0000256" key="9">
    <source>
        <dbReference type="ARBA" id="ARBA00023242"/>
    </source>
</evidence>
<keyword evidence="15" id="KW-1185">Reference proteome</keyword>
<proteinExistence type="inferred from homology"/>
<dbReference type="GO" id="GO:0043596">
    <property type="term" value="C:nuclear replication fork"/>
    <property type="evidence" value="ECO:0007669"/>
    <property type="project" value="UniProtKB-ARBA"/>
</dbReference>
<evidence type="ECO:0000259" key="13">
    <source>
        <dbReference type="PROSITE" id="PS50051"/>
    </source>
</evidence>
<evidence type="ECO:0000256" key="11">
    <source>
        <dbReference type="RuleBase" id="RU368061"/>
    </source>
</evidence>
<dbReference type="GO" id="GO:0017116">
    <property type="term" value="F:single-stranded DNA helicase activity"/>
    <property type="evidence" value="ECO:0007669"/>
    <property type="project" value="TreeGrafter"/>
</dbReference>
<dbReference type="PANTHER" id="PTHR11630">
    <property type="entry name" value="DNA REPLICATION LICENSING FACTOR MCM FAMILY MEMBER"/>
    <property type="match status" value="1"/>
</dbReference>
<dbReference type="GO" id="GO:0006279">
    <property type="term" value="P:premeiotic DNA replication"/>
    <property type="evidence" value="ECO:0007669"/>
    <property type="project" value="UniProtKB-ARBA"/>
</dbReference>
<dbReference type="InterPro" id="IPR033762">
    <property type="entry name" value="MCM_OB"/>
</dbReference>
<dbReference type="GO" id="GO:0000727">
    <property type="term" value="P:double-strand break repair via break-induced replication"/>
    <property type="evidence" value="ECO:0007669"/>
    <property type="project" value="TreeGrafter"/>
</dbReference>
<dbReference type="Gene3D" id="3.30.1640.10">
    <property type="entry name" value="mini-chromosome maintenance (MCM) complex, chain A, domain 1"/>
    <property type="match status" value="1"/>
</dbReference>
<feature type="compositionally biased region" description="Low complexity" evidence="12">
    <location>
        <begin position="838"/>
        <end position="853"/>
    </location>
</feature>
<feature type="compositionally biased region" description="Basic and acidic residues" evidence="12">
    <location>
        <begin position="796"/>
        <end position="813"/>
    </location>
</feature>
<dbReference type="GO" id="GO:0031261">
    <property type="term" value="C:DNA replication preinitiation complex"/>
    <property type="evidence" value="ECO:0007669"/>
    <property type="project" value="UniProtKB-ARBA"/>
</dbReference>
<dbReference type="InterPro" id="IPR018525">
    <property type="entry name" value="MCM_CS"/>
</dbReference>
<dbReference type="Pfam" id="PF23191">
    <property type="entry name" value="WHD_MCM3_C"/>
    <property type="match status" value="1"/>
</dbReference>
<evidence type="ECO:0000256" key="3">
    <source>
        <dbReference type="ARBA" id="ARBA00022705"/>
    </source>
</evidence>
<dbReference type="InterPro" id="IPR056575">
    <property type="entry name" value="WH_MCM3_C"/>
</dbReference>
<dbReference type="PROSITE" id="PS00847">
    <property type="entry name" value="MCM_1"/>
    <property type="match status" value="1"/>
</dbReference>
<dbReference type="InterPro" id="IPR012340">
    <property type="entry name" value="NA-bd_OB-fold"/>
</dbReference>
<feature type="compositionally biased region" description="Basic residues" evidence="12">
    <location>
        <begin position="748"/>
        <end position="759"/>
    </location>
</feature>
<dbReference type="Pfam" id="PF17855">
    <property type="entry name" value="MCM_lid"/>
    <property type="match status" value="1"/>
</dbReference>
<protein>
    <recommendedName>
        <fullName evidence="11">DNA replication licensing factor MCM3</fullName>
        <ecNumber evidence="11">3.6.4.12</ecNumber>
    </recommendedName>
</protein>
<dbReference type="InterPro" id="IPR003593">
    <property type="entry name" value="AAA+_ATPase"/>
</dbReference>
<dbReference type="SUPFAM" id="SSF50249">
    <property type="entry name" value="Nucleic acid-binding proteins"/>
    <property type="match status" value="1"/>
</dbReference>
<dbReference type="EMBL" id="LSSK01000117">
    <property type="protein sequence ID" value="OMH85033.1"/>
    <property type="molecule type" value="Genomic_DNA"/>
</dbReference>
<dbReference type="SMART" id="SM00350">
    <property type="entry name" value="MCM"/>
    <property type="match status" value="1"/>
</dbReference>